<dbReference type="PANTHER" id="PTHR38457">
    <property type="entry name" value="REGULATOR ABRB-RELATED"/>
    <property type="match status" value="1"/>
</dbReference>
<keyword evidence="1" id="KW-0472">Membrane</keyword>
<keyword evidence="1" id="KW-0812">Transmembrane</keyword>
<dbReference type="Proteomes" id="UP001516061">
    <property type="component" value="Unassembled WGS sequence"/>
</dbReference>
<feature type="transmembrane region" description="Helical" evidence="1">
    <location>
        <begin position="12"/>
        <end position="29"/>
    </location>
</feature>
<dbReference type="PIRSF" id="PIRSF038991">
    <property type="entry name" value="Protein_AbrB"/>
    <property type="match status" value="1"/>
</dbReference>
<feature type="transmembrane region" description="Helical" evidence="1">
    <location>
        <begin position="35"/>
        <end position="55"/>
    </location>
</feature>
<organism evidence="2 3">
    <name type="scientific">Sphaerotilus uruguayifluvii</name>
    <dbReference type="NCBI Taxonomy" id="2735897"/>
    <lineage>
        <taxon>Bacteria</taxon>
        <taxon>Pseudomonadati</taxon>
        <taxon>Pseudomonadota</taxon>
        <taxon>Betaproteobacteria</taxon>
        <taxon>Burkholderiales</taxon>
        <taxon>Sphaerotilaceae</taxon>
        <taxon>Sphaerotilus</taxon>
    </lineage>
</organism>
<feature type="transmembrane region" description="Helical" evidence="1">
    <location>
        <begin position="149"/>
        <end position="169"/>
    </location>
</feature>
<feature type="transmembrane region" description="Helical" evidence="1">
    <location>
        <begin position="242"/>
        <end position="261"/>
    </location>
</feature>
<dbReference type="RefSeq" id="WP_353621635.1">
    <property type="nucleotide sequence ID" value="NZ_JABSNM010000003.1"/>
</dbReference>
<keyword evidence="3" id="KW-1185">Reference proteome</keyword>
<sequence>MTFKNLPLNAGLRLIATFAVAWLAALLCVRLKTPLPWMIGPLLATAALTMAGVPLRSSRRLRNGGQWIVGTVLGLYFTPAVALRVLELAPWMLLGAAWALLMGHLFGRWLLWSQPAGTVDATTAYFASVIGGASEMAAFAERVGARVDLVAAAHSLRVMLVVLVIPFGYQGLGLHGHDPAPASAVGVQPAGLALLLAATAAGALAMHALRQPNPWVLGSLLVSLGLSASGIEWTAMPGWLSAAAQLSIGIALGTRFTPAFLHTAPRWLLAVAAGTLAMIAASAGYSWLVAQAAGLVPASVLLGNSPGGIAEMCITAKVLDLGVPLVTGFHVVRYVIVLVLTGPIWRRWVRKDERTG</sequence>
<protein>
    <recommendedName>
        <fullName evidence="4">AbrB family transcriptional regulator</fullName>
    </recommendedName>
</protein>
<feature type="transmembrane region" description="Helical" evidence="1">
    <location>
        <begin position="67"/>
        <end position="85"/>
    </location>
</feature>
<evidence type="ECO:0000313" key="2">
    <source>
        <dbReference type="EMBL" id="NRT55350.1"/>
    </source>
</evidence>
<proteinExistence type="predicted"/>
<gene>
    <name evidence="2" type="ORF">HNQ01_001060</name>
</gene>
<dbReference type="PANTHER" id="PTHR38457:SF1">
    <property type="entry name" value="REGULATOR ABRB-RELATED"/>
    <property type="match status" value="1"/>
</dbReference>
<evidence type="ECO:0000313" key="3">
    <source>
        <dbReference type="Proteomes" id="UP001516061"/>
    </source>
</evidence>
<feature type="transmembrane region" description="Helical" evidence="1">
    <location>
        <begin position="189"/>
        <end position="209"/>
    </location>
</feature>
<feature type="transmembrane region" description="Helical" evidence="1">
    <location>
        <begin position="216"/>
        <end position="236"/>
    </location>
</feature>
<name>A0ABX2FZA2_9BURK</name>
<comment type="caution">
    <text evidence="2">The sequence shown here is derived from an EMBL/GenBank/DDBJ whole genome shotgun (WGS) entry which is preliminary data.</text>
</comment>
<keyword evidence="1" id="KW-1133">Transmembrane helix</keyword>
<evidence type="ECO:0000256" key="1">
    <source>
        <dbReference type="SAM" id="Phobius"/>
    </source>
</evidence>
<evidence type="ECO:0008006" key="4">
    <source>
        <dbReference type="Google" id="ProtNLM"/>
    </source>
</evidence>
<dbReference type="InterPro" id="IPR007820">
    <property type="entry name" value="AbrB_fam"/>
</dbReference>
<feature type="transmembrane region" description="Helical" evidence="1">
    <location>
        <begin position="325"/>
        <end position="345"/>
    </location>
</feature>
<dbReference type="NCBIfam" id="TIGR03082">
    <property type="entry name" value="Gneg_AbrB_dup"/>
    <property type="match status" value="2"/>
</dbReference>
<feature type="transmembrane region" description="Helical" evidence="1">
    <location>
        <begin position="91"/>
        <end position="111"/>
    </location>
</feature>
<dbReference type="Pfam" id="PF05145">
    <property type="entry name" value="AbrB"/>
    <property type="match status" value="1"/>
</dbReference>
<accession>A0ABX2FZA2</accession>
<reference evidence="2 3" key="1">
    <citation type="submission" date="2020-05" db="EMBL/GenBank/DDBJ databases">
        <title>Genomic Encyclopedia of Type Strains, Phase IV (KMG-V): Genome sequencing to study the core and pangenomes of soil and plant-associated prokaryotes.</title>
        <authorList>
            <person name="Whitman W."/>
        </authorList>
    </citation>
    <scope>NUCLEOTIDE SEQUENCE [LARGE SCALE GENOMIC DNA]</scope>
    <source>
        <strain evidence="2 3">C29</strain>
    </source>
</reference>
<dbReference type="EMBL" id="JABSNM010000003">
    <property type="protein sequence ID" value="NRT55350.1"/>
    <property type="molecule type" value="Genomic_DNA"/>
</dbReference>
<feature type="transmembrane region" description="Helical" evidence="1">
    <location>
        <begin position="268"/>
        <end position="288"/>
    </location>
</feature>
<dbReference type="InterPro" id="IPR017516">
    <property type="entry name" value="AbrB_dup"/>
</dbReference>